<comment type="function">
    <text evidence="3">Involved in chemotaxis. Part of a chemotaxis signal transduction system that modulates chemotaxis in response to various stimuli. Catalyzes the demethylation of specific methylglutamate residues introduced into the chemoreceptors (methyl-accepting chemotaxis proteins or MCP) by CheR. Also mediates the irreversible deamidation of specific glutamine residues to glutamic acid.</text>
</comment>
<comment type="PTM">
    <text evidence="3">Phosphorylated by CheA. Phosphorylation of the N-terminal regulatory domain activates the methylesterase activity.</text>
</comment>
<gene>
    <name evidence="3" type="primary">cheB</name>
    <name evidence="9" type="ORF">ACFOY7_15950</name>
</gene>
<dbReference type="Gene3D" id="3.40.50.180">
    <property type="entry name" value="Methylesterase CheB, C-terminal domain"/>
    <property type="match status" value="1"/>
</dbReference>
<dbReference type="SMART" id="SM00448">
    <property type="entry name" value="REC"/>
    <property type="match status" value="1"/>
</dbReference>
<dbReference type="PROSITE" id="PS50110">
    <property type="entry name" value="RESPONSE_REGULATORY"/>
    <property type="match status" value="1"/>
</dbReference>
<dbReference type="PROSITE" id="PS50122">
    <property type="entry name" value="CHEB"/>
    <property type="match status" value="1"/>
</dbReference>
<comment type="similarity">
    <text evidence="3">Belongs to the CheB family.</text>
</comment>
<reference evidence="10" key="1">
    <citation type="journal article" date="2019" name="Int. J. Syst. Evol. Microbiol.">
        <title>The Global Catalogue of Microorganisms (GCM) 10K type strain sequencing project: providing services to taxonomists for standard genome sequencing and annotation.</title>
        <authorList>
            <consortium name="The Broad Institute Genomics Platform"/>
            <consortium name="The Broad Institute Genome Sequencing Center for Infectious Disease"/>
            <person name="Wu L."/>
            <person name="Ma J."/>
        </authorList>
    </citation>
    <scope>NUCLEOTIDE SEQUENCE [LARGE SCALE GENOMIC DNA]</scope>
    <source>
        <strain evidence="10">CCUG 37865</strain>
    </source>
</reference>
<dbReference type="InterPro" id="IPR000673">
    <property type="entry name" value="Sig_transdc_resp-reg_Me-estase"/>
</dbReference>
<feature type="region of interest" description="Disordered" evidence="6">
    <location>
        <begin position="143"/>
        <end position="168"/>
    </location>
</feature>
<comment type="catalytic activity">
    <reaction evidence="3">
        <text>L-glutaminyl-[protein] + H2O = L-glutamyl-[protein] + NH4(+)</text>
        <dbReference type="Rhea" id="RHEA:16441"/>
        <dbReference type="Rhea" id="RHEA-COMP:10207"/>
        <dbReference type="Rhea" id="RHEA-COMP:10208"/>
        <dbReference type="ChEBI" id="CHEBI:15377"/>
        <dbReference type="ChEBI" id="CHEBI:28938"/>
        <dbReference type="ChEBI" id="CHEBI:29973"/>
        <dbReference type="ChEBI" id="CHEBI:30011"/>
        <dbReference type="EC" id="3.5.1.44"/>
    </reaction>
</comment>
<evidence type="ECO:0000256" key="1">
    <source>
        <dbReference type="ARBA" id="ARBA00022801"/>
    </source>
</evidence>
<dbReference type="PANTHER" id="PTHR42872:SF3">
    <property type="entry name" value="PROTEIN-GLUTAMATE METHYLESTERASE_PROTEIN-GLUTAMINE GLUTAMINASE 1"/>
    <property type="match status" value="1"/>
</dbReference>
<keyword evidence="10" id="KW-1185">Reference proteome</keyword>
<dbReference type="RefSeq" id="WP_390253338.1">
    <property type="nucleotide sequence ID" value="NZ_JBHSDT010000008.1"/>
</dbReference>
<feature type="compositionally biased region" description="Basic and acidic residues" evidence="6">
    <location>
        <begin position="143"/>
        <end position="154"/>
    </location>
</feature>
<evidence type="ECO:0000259" key="8">
    <source>
        <dbReference type="PROSITE" id="PS50122"/>
    </source>
</evidence>
<keyword evidence="3 4" id="KW-0145">Chemotaxis</keyword>
<evidence type="ECO:0000256" key="2">
    <source>
        <dbReference type="ARBA" id="ARBA00048267"/>
    </source>
</evidence>
<evidence type="ECO:0000256" key="3">
    <source>
        <dbReference type="HAMAP-Rule" id="MF_00099"/>
    </source>
</evidence>
<dbReference type="GO" id="GO:0008984">
    <property type="term" value="F:protein-glutamate methylesterase activity"/>
    <property type="evidence" value="ECO:0007669"/>
    <property type="project" value="UniProtKB-EC"/>
</dbReference>
<feature type="active site" evidence="3 4">
    <location>
        <position position="181"/>
    </location>
</feature>
<evidence type="ECO:0000256" key="6">
    <source>
        <dbReference type="SAM" id="MobiDB-lite"/>
    </source>
</evidence>
<dbReference type="InterPro" id="IPR001789">
    <property type="entry name" value="Sig_transdc_resp-reg_receiver"/>
</dbReference>
<dbReference type="InterPro" id="IPR008248">
    <property type="entry name" value="CheB-like"/>
</dbReference>
<name>A0ABV8WYL4_9BACI</name>
<dbReference type="SUPFAM" id="SSF52738">
    <property type="entry name" value="Methylesterase CheB, C-terminal domain"/>
    <property type="match status" value="1"/>
</dbReference>
<protein>
    <recommendedName>
        <fullName evidence="3">Protein-glutamate methylesterase/protein-glutamine glutaminase</fullName>
        <ecNumber evidence="3">3.1.1.61</ecNumber>
        <ecNumber evidence="3">3.5.1.44</ecNumber>
    </recommendedName>
</protein>
<sequence length="361" mass="39495">MKKHSVLVVDDSAFMRKMISDIINQSRNLEVVSTARNGQDAINKIEQLKPNVITLDVEMPLMDGIETLQHIMEHMPTPVVMLSSLTKTGADKTIEAVSLGAVDFIAKPSGSISLNIREIEKEIITKVEQAVQSNFTVHTQKKNVEGNEREERLDYSASPGLSPMLSNRTKNTKPIVAIGSSTGGPRALQEVITNLPKTFHAPVVIVQHMPKGFTKSLADRLNKLSEVDVKEVEDGDLIESGKVYIAQGGKQFQLEEAGNKLFAKVREDGPVNGHQPAVNVLFSSIAKLKNYQSISVILTGMGSDGSNGIEILKQNHPRTVIISQSKETCVVYGMPQAAEKTSLVDYVLDIQDISGMLQKKI</sequence>
<evidence type="ECO:0000256" key="4">
    <source>
        <dbReference type="PROSITE-ProRule" id="PRU00050"/>
    </source>
</evidence>
<evidence type="ECO:0000313" key="10">
    <source>
        <dbReference type="Proteomes" id="UP001595882"/>
    </source>
</evidence>
<evidence type="ECO:0000256" key="5">
    <source>
        <dbReference type="PROSITE-ProRule" id="PRU00169"/>
    </source>
</evidence>
<evidence type="ECO:0000313" key="9">
    <source>
        <dbReference type="EMBL" id="MFC4404560.1"/>
    </source>
</evidence>
<proteinExistence type="inferred from homology"/>
<keyword evidence="3 5" id="KW-0597">Phosphoprotein</keyword>
<dbReference type="EMBL" id="JBHSDT010000008">
    <property type="protein sequence ID" value="MFC4404560.1"/>
    <property type="molecule type" value="Genomic_DNA"/>
</dbReference>
<dbReference type="Pfam" id="PF00072">
    <property type="entry name" value="Response_reg"/>
    <property type="match status" value="1"/>
</dbReference>
<dbReference type="InterPro" id="IPR035909">
    <property type="entry name" value="CheB_C"/>
</dbReference>
<comment type="caution">
    <text evidence="9">The sequence shown here is derived from an EMBL/GenBank/DDBJ whole genome shotgun (WGS) entry which is preliminary data.</text>
</comment>
<comment type="catalytic activity">
    <reaction evidence="2 3">
        <text>[protein]-L-glutamate 5-O-methyl ester + H2O = L-glutamyl-[protein] + methanol + H(+)</text>
        <dbReference type="Rhea" id="RHEA:23236"/>
        <dbReference type="Rhea" id="RHEA-COMP:10208"/>
        <dbReference type="Rhea" id="RHEA-COMP:10311"/>
        <dbReference type="ChEBI" id="CHEBI:15377"/>
        <dbReference type="ChEBI" id="CHEBI:15378"/>
        <dbReference type="ChEBI" id="CHEBI:17790"/>
        <dbReference type="ChEBI" id="CHEBI:29973"/>
        <dbReference type="ChEBI" id="CHEBI:82795"/>
        <dbReference type="EC" id="3.1.1.61"/>
    </reaction>
</comment>
<comment type="domain">
    <text evidence="3">Contains a C-terminal catalytic domain, and an N-terminal region which modulates catalytic activity.</text>
</comment>
<dbReference type="EC" id="3.5.1.44" evidence="3"/>
<keyword evidence="3" id="KW-0963">Cytoplasm</keyword>
<dbReference type="Gene3D" id="3.40.50.2300">
    <property type="match status" value="1"/>
</dbReference>
<comment type="subcellular location">
    <subcellularLocation>
        <location evidence="3">Cytoplasm</location>
    </subcellularLocation>
</comment>
<evidence type="ECO:0000259" key="7">
    <source>
        <dbReference type="PROSITE" id="PS50110"/>
    </source>
</evidence>
<dbReference type="CDD" id="cd16432">
    <property type="entry name" value="CheB_Rec"/>
    <property type="match status" value="1"/>
</dbReference>
<organism evidence="9 10">
    <name type="scientific">Gracilibacillus xinjiangensis</name>
    <dbReference type="NCBI Taxonomy" id="1193282"/>
    <lineage>
        <taxon>Bacteria</taxon>
        <taxon>Bacillati</taxon>
        <taxon>Bacillota</taxon>
        <taxon>Bacilli</taxon>
        <taxon>Bacillales</taxon>
        <taxon>Bacillaceae</taxon>
        <taxon>Gracilibacillus</taxon>
    </lineage>
</organism>
<dbReference type="SUPFAM" id="SSF52172">
    <property type="entry name" value="CheY-like"/>
    <property type="match status" value="1"/>
</dbReference>
<dbReference type="PIRSF" id="PIRSF000876">
    <property type="entry name" value="RR_chemtxs_CheB"/>
    <property type="match status" value="1"/>
</dbReference>
<feature type="modified residue" description="4-aspartylphosphate" evidence="3 5">
    <location>
        <position position="56"/>
    </location>
</feature>
<accession>A0ABV8WYL4</accession>
<feature type="domain" description="Response regulatory" evidence="7">
    <location>
        <begin position="5"/>
        <end position="122"/>
    </location>
</feature>
<dbReference type="PANTHER" id="PTHR42872">
    <property type="entry name" value="PROTEIN-GLUTAMATE METHYLESTERASE/PROTEIN-GLUTAMINE GLUTAMINASE"/>
    <property type="match status" value="1"/>
</dbReference>
<dbReference type="InterPro" id="IPR011006">
    <property type="entry name" value="CheY-like_superfamily"/>
</dbReference>
<dbReference type="Pfam" id="PF01339">
    <property type="entry name" value="CheB_methylest"/>
    <property type="match status" value="1"/>
</dbReference>
<dbReference type="Proteomes" id="UP001595882">
    <property type="component" value="Unassembled WGS sequence"/>
</dbReference>
<feature type="active site" evidence="3 4">
    <location>
        <position position="304"/>
    </location>
</feature>
<dbReference type="NCBIfam" id="NF001965">
    <property type="entry name" value="PRK00742.1"/>
    <property type="match status" value="1"/>
</dbReference>
<dbReference type="HAMAP" id="MF_00099">
    <property type="entry name" value="CheB_chemtxs"/>
    <property type="match status" value="1"/>
</dbReference>
<feature type="active site" evidence="3 4">
    <location>
        <position position="208"/>
    </location>
</feature>
<keyword evidence="1 3" id="KW-0378">Hydrolase</keyword>
<dbReference type="CDD" id="cd17541">
    <property type="entry name" value="REC_CheB-like"/>
    <property type="match status" value="1"/>
</dbReference>
<feature type="domain" description="CheB-type methylesterase" evidence="8">
    <location>
        <begin position="169"/>
        <end position="361"/>
    </location>
</feature>
<dbReference type="EC" id="3.1.1.61" evidence="3"/>